<dbReference type="Pfam" id="PF00096">
    <property type="entry name" value="zf-C2H2"/>
    <property type="match status" value="2"/>
</dbReference>
<keyword evidence="8" id="KW-1185">Reference proteome</keyword>
<feature type="non-terminal residue" evidence="7">
    <location>
        <position position="1"/>
    </location>
</feature>
<organism evidence="7 8">
    <name type="scientific">Ardeotis kori</name>
    <dbReference type="NCBI Taxonomy" id="89386"/>
    <lineage>
        <taxon>Eukaryota</taxon>
        <taxon>Metazoa</taxon>
        <taxon>Chordata</taxon>
        <taxon>Craniata</taxon>
        <taxon>Vertebrata</taxon>
        <taxon>Euteleostomi</taxon>
        <taxon>Archelosauria</taxon>
        <taxon>Archosauria</taxon>
        <taxon>Dinosauria</taxon>
        <taxon>Saurischia</taxon>
        <taxon>Theropoda</taxon>
        <taxon>Coelurosauria</taxon>
        <taxon>Aves</taxon>
        <taxon>Neognathae</taxon>
        <taxon>Neoaves</taxon>
        <taxon>Otidimorphae</taxon>
        <taxon>Otidiformes</taxon>
        <taxon>Otididae</taxon>
        <taxon>Ardeotis</taxon>
    </lineage>
</organism>
<name>A0A7K8LD19_9AVES</name>
<dbReference type="Gene3D" id="3.30.160.60">
    <property type="entry name" value="Classic Zinc Finger"/>
    <property type="match status" value="2"/>
</dbReference>
<dbReference type="InterPro" id="IPR036236">
    <property type="entry name" value="Znf_C2H2_sf"/>
</dbReference>
<evidence type="ECO:0000256" key="1">
    <source>
        <dbReference type="ARBA" id="ARBA00022723"/>
    </source>
</evidence>
<evidence type="ECO:0000256" key="5">
    <source>
        <dbReference type="PROSITE-ProRule" id="PRU00042"/>
    </source>
</evidence>
<feature type="domain" description="C2H2-type" evidence="6">
    <location>
        <begin position="7"/>
        <end position="34"/>
    </location>
</feature>
<dbReference type="PROSITE" id="PS00028">
    <property type="entry name" value="ZINC_FINGER_C2H2_1"/>
    <property type="match status" value="1"/>
</dbReference>
<keyword evidence="2" id="KW-0677">Repeat</keyword>
<keyword evidence="4" id="KW-0862">Zinc</keyword>
<dbReference type="InterPro" id="IPR013087">
    <property type="entry name" value="Znf_C2H2_type"/>
</dbReference>
<evidence type="ECO:0000256" key="2">
    <source>
        <dbReference type="ARBA" id="ARBA00022737"/>
    </source>
</evidence>
<comment type="caution">
    <text evidence="7">The sequence shown here is derived from an EMBL/GenBank/DDBJ whole genome shotgun (WGS) entry which is preliminary data.</text>
</comment>
<dbReference type="GO" id="GO:0000977">
    <property type="term" value="F:RNA polymerase II transcription regulatory region sequence-specific DNA binding"/>
    <property type="evidence" value="ECO:0007669"/>
    <property type="project" value="TreeGrafter"/>
</dbReference>
<gene>
    <name evidence="7" type="primary">Znf271_0</name>
    <name evidence="7" type="ORF">ARDKOR_R10168</name>
</gene>
<evidence type="ECO:0000259" key="6">
    <source>
        <dbReference type="PROSITE" id="PS50157"/>
    </source>
</evidence>
<sequence length="69" mass="7730">HTGEKPYRCPVCAKAFALSSGLVLHVRLHTGERPDKCGKNFRSSAHLVSHRLLESSERNFKCSTCEKAF</sequence>
<reference evidence="7 8" key="1">
    <citation type="submission" date="2019-09" db="EMBL/GenBank/DDBJ databases">
        <title>Bird 10,000 Genomes (B10K) Project - Family phase.</title>
        <authorList>
            <person name="Zhang G."/>
        </authorList>
    </citation>
    <scope>NUCLEOTIDE SEQUENCE [LARGE SCALE GENOMIC DNA]</scope>
    <source>
        <strain evidence="7">B10K-CU-031-01</strain>
        <tissue evidence="7">Muscle</tissue>
    </source>
</reference>
<dbReference type="GO" id="GO:0000981">
    <property type="term" value="F:DNA-binding transcription factor activity, RNA polymerase II-specific"/>
    <property type="evidence" value="ECO:0007669"/>
    <property type="project" value="TreeGrafter"/>
</dbReference>
<protein>
    <submittedName>
        <fullName evidence="7">ZN271 protein</fullName>
    </submittedName>
</protein>
<dbReference type="PROSITE" id="PS50157">
    <property type="entry name" value="ZINC_FINGER_C2H2_2"/>
    <property type="match status" value="1"/>
</dbReference>
<dbReference type="FunFam" id="3.30.160.60:FF:001119">
    <property type="entry name" value="zinc finger protein 408"/>
    <property type="match status" value="1"/>
</dbReference>
<dbReference type="GO" id="GO:0008270">
    <property type="term" value="F:zinc ion binding"/>
    <property type="evidence" value="ECO:0007669"/>
    <property type="project" value="UniProtKB-KW"/>
</dbReference>
<keyword evidence="1" id="KW-0479">Metal-binding</keyword>
<feature type="non-terminal residue" evidence="7">
    <location>
        <position position="69"/>
    </location>
</feature>
<dbReference type="AlphaFoldDB" id="A0A7K8LD19"/>
<evidence type="ECO:0000313" key="7">
    <source>
        <dbReference type="EMBL" id="NXE27059.1"/>
    </source>
</evidence>
<accession>A0A7K8LD19</accession>
<dbReference type="SUPFAM" id="SSF57667">
    <property type="entry name" value="beta-beta-alpha zinc fingers"/>
    <property type="match status" value="2"/>
</dbReference>
<dbReference type="EMBL" id="VWPR01001346">
    <property type="protein sequence ID" value="NXE27059.1"/>
    <property type="molecule type" value="Genomic_DNA"/>
</dbReference>
<dbReference type="GO" id="GO:0005634">
    <property type="term" value="C:nucleus"/>
    <property type="evidence" value="ECO:0007669"/>
    <property type="project" value="TreeGrafter"/>
</dbReference>
<dbReference type="PANTHER" id="PTHR14196">
    <property type="entry name" value="ODD-SKIPPED - RELATED"/>
    <property type="match status" value="1"/>
</dbReference>
<evidence type="ECO:0000256" key="3">
    <source>
        <dbReference type="ARBA" id="ARBA00022771"/>
    </source>
</evidence>
<keyword evidence="3 5" id="KW-0863">Zinc-finger</keyword>
<dbReference type="InterPro" id="IPR050717">
    <property type="entry name" value="C2H2-ZF_Transcription_Reg"/>
</dbReference>
<dbReference type="Proteomes" id="UP000560386">
    <property type="component" value="Unassembled WGS sequence"/>
</dbReference>
<proteinExistence type="predicted"/>
<dbReference type="PANTHER" id="PTHR14196:SF12">
    <property type="entry name" value="ZINC FINGER PROTEIN 208-LIKE"/>
    <property type="match status" value="1"/>
</dbReference>
<evidence type="ECO:0000256" key="4">
    <source>
        <dbReference type="ARBA" id="ARBA00022833"/>
    </source>
</evidence>
<evidence type="ECO:0000313" key="8">
    <source>
        <dbReference type="Proteomes" id="UP000560386"/>
    </source>
</evidence>